<dbReference type="EMBL" id="JACDUR010000002">
    <property type="protein sequence ID" value="MBA2890725.1"/>
    <property type="molecule type" value="Genomic_DNA"/>
</dbReference>
<keyword evidence="1" id="KW-0472">Membrane</keyword>
<feature type="transmembrane region" description="Helical" evidence="1">
    <location>
        <begin position="71"/>
        <end position="90"/>
    </location>
</feature>
<organism evidence="2 3">
    <name type="scientific">Nonomuraea soli</name>
    <dbReference type="NCBI Taxonomy" id="1032476"/>
    <lineage>
        <taxon>Bacteria</taxon>
        <taxon>Bacillati</taxon>
        <taxon>Actinomycetota</taxon>
        <taxon>Actinomycetes</taxon>
        <taxon>Streptosporangiales</taxon>
        <taxon>Streptosporangiaceae</taxon>
        <taxon>Nonomuraea</taxon>
    </lineage>
</organism>
<dbReference type="Proteomes" id="UP000530928">
    <property type="component" value="Unassembled WGS sequence"/>
</dbReference>
<keyword evidence="1" id="KW-1133">Transmembrane helix</keyword>
<evidence type="ECO:0000313" key="3">
    <source>
        <dbReference type="Proteomes" id="UP000530928"/>
    </source>
</evidence>
<dbReference type="RefSeq" id="WP_181609515.1">
    <property type="nucleotide sequence ID" value="NZ_BAABAM010000006.1"/>
</dbReference>
<feature type="transmembrane region" description="Helical" evidence="1">
    <location>
        <begin position="20"/>
        <end position="39"/>
    </location>
</feature>
<keyword evidence="3" id="KW-1185">Reference proteome</keyword>
<accession>A0A7W0HPC4</accession>
<evidence type="ECO:0000256" key="1">
    <source>
        <dbReference type="SAM" id="Phobius"/>
    </source>
</evidence>
<reference evidence="2 3" key="1">
    <citation type="submission" date="2020-07" db="EMBL/GenBank/DDBJ databases">
        <title>Genomic Encyclopedia of Type Strains, Phase IV (KMG-IV): sequencing the most valuable type-strain genomes for metagenomic binning, comparative biology and taxonomic classification.</title>
        <authorList>
            <person name="Goeker M."/>
        </authorList>
    </citation>
    <scope>NUCLEOTIDE SEQUENCE [LARGE SCALE GENOMIC DNA]</scope>
    <source>
        <strain evidence="2 3">DSM 45533</strain>
    </source>
</reference>
<keyword evidence="1" id="KW-0812">Transmembrane</keyword>
<evidence type="ECO:0000313" key="2">
    <source>
        <dbReference type="EMBL" id="MBA2890725.1"/>
    </source>
</evidence>
<dbReference type="AlphaFoldDB" id="A0A7W0HPC4"/>
<sequence>MTATSEAQQPQTMLGHLTAYSSIVAPTTLVTALLFYFGYLATRARFEYFGVYLDLVNLSTADLLLYGSEVVYVPVVLVALTALAAAGLRMGTQRLVSDPGRDPLSRWVTRAVAGVGVILLVRALVGILVPAVSQREQPATTALCLTGGVLLLRHAGTLWETLRRRRAEPGWAPPDSAVTVARWSIIALAVCGLFWAANSFAASYGAGRAQGDAATIGRRPEVHLETAEPLSALPAGVGHAVLPGGGKFKHRYTKLRLLVESGGHLYLVPAPWQPGTSRTIVLAHSGDVRLQLQPRVTASRSP</sequence>
<proteinExistence type="predicted"/>
<comment type="caution">
    <text evidence="2">The sequence shown here is derived from an EMBL/GenBank/DDBJ whole genome shotgun (WGS) entry which is preliminary data.</text>
</comment>
<feature type="transmembrane region" description="Helical" evidence="1">
    <location>
        <begin position="111"/>
        <end position="133"/>
    </location>
</feature>
<name>A0A7W0HPC4_9ACTN</name>
<protein>
    <submittedName>
        <fullName evidence="2">Uncharacterized protein</fullName>
    </submittedName>
</protein>
<feature type="transmembrane region" description="Helical" evidence="1">
    <location>
        <begin position="180"/>
        <end position="197"/>
    </location>
</feature>
<gene>
    <name evidence="2" type="ORF">HNR30_002066</name>
</gene>